<evidence type="ECO:0000256" key="1">
    <source>
        <dbReference type="ARBA" id="ARBA00001971"/>
    </source>
</evidence>
<evidence type="ECO:0000256" key="5">
    <source>
        <dbReference type="ARBA" id="ARBA00023004"/>
    </source>
</evidence>
<dbReference type="Pfam" id="PF00067">
    <property type="entry name" value="p450"/>
    <property type="match status" value="1"/>
</dbReference>
<keyword evidence="6" id="KW-0503">Monooxygenase</keyword>
<dbReference type="Gene3D" id="1.10.630.10">
    <property type="entry name" value="Cytochrome P450"/>
    <property type="match status" value="1"/>
</dbReference>
<dbReference type="InterPro" id="IPR036396">
    <property type="entry name" value="Cyt_P450_sf"/>
</dbReference>
<keyword evidence="6" id="KW-0560">Oxidoreductase</keyword>
<dbReference type="GeneID" id="87940843"/>
<evidence type="ECO:0000256" key="7">
    <source>
        <dbReference type="PIRSR" id="PIRSR602403-1"/>
    </source>
</evidence>
<evidence type="ECO:0000256" key="8">
    <source>
        <dbReference type="SAM" id="Phobius"/>
    </source>
</evidence>
<dbReference type="KEGG" id="cdet:87940843"/>
<evidence type="ECO:0000256" key="2">
    <source>
        <dbReference type="ARBA" id="ARBA00010617"/>
    </source>
</evidence>
<dbReference type="Proteomes" id="UP001322277">
    <property type="component" value="Chromosome 3"/>
</dbReference>
<evidence type="ECO:0000313" key="9">
    <source>
        <dbReference type="EMBL" id="WQF79326.1"/>
    </source>
</evidence>
<dbReference type="EMBL" id="CP137307">
    <property type="protein sequence ID" value="WQF79326.1"/>
    <property type="molecule type" value="Genomic_DNA"/>
</dbReference>
<dbReference type="SUPFAM" id="SSF48264">
    <property type="entry name" value="Cytochrome P450"/>
    <property type="match status" value="1"/>
</dbReference>
<accession>A0AAX4I7H6</accession>
<evidence type="ECO:0000256" key="4">
    <source>
        <dbReference type="ARBA" id="ARBA00022723"/>
    </source>
</evidence>
<dbReference type="InterPro" id="IPR001128">
    <property type="entry name" value="Cyt_P450"/>
</dbReference>
<keyword evidence="4 7" id="KW-0479">Metal-binding</keyword>
<comment type="cofactor">
    <cofactor evidence="1 7">
        <name>heme</name>
        <dbReference type="ChEBI" id="CHEBI:30413"/>
    </cofactor>
</comment>
<evidence type="ECO:0000256" key="3">
    <source>
        <dbReference type="ARBA" id="ARBA00022617"/>
    </source>
</evidence>
<sequence length="525" mass="58837">MFLRLFIAISSLTFVLVLIVKGYLLVIKMAVFVLLAFAVVVGLLAREFYSWYRLSHVPGPFWHGITGFSMALAALNGSIHEYYMELHEKYGPLVRIGPNTVMFSDGETLRKIAGARSRYTKGEWYAVGRTTPGEDHLFSMRDEEKRKYLKSKMGPGYAGIENGGFEAGIDKNIAAFVDLIDRKYISTAKEYRPMDMASKSTYFALDVISELGFGTPYGFLKEDRDLYQYVSTKDAFFPVMITMGNVPWLATLMHSWPLNLGLPKSGDSAGFGALMGFAKTFVDGRLAADTKPGRDMIQSFINAGLTRDELTQEVYVETIAGSDTTATAIRMILLSLLSNPSAFAALRAEIDTAVSKRMISSPIKDSESRFMPYLQAVIREGLRLYPPSTGIVSKEVPGGGDVVHGYRLPAGVQLGENICSIGRSKEVFGPDAHLFRPERWIEAAMSDDEERYKAMMSTTDLVFGSGKFYCMGRNIALMELNKIFVELLRRYDFAIAKPEKPLRLWSAGFWITHDFWLRITKRSNR</sequence>
<dbReference type="GO" id="GO:0020037">
    <property type="term" value="F:heme binding"/>
    <property type="evidence" value="ECO:0007669"/>
    <property type="project" value="InterPro"/>
</dbReference>
<keyword evidence="5 7" id="KW-0408">Iron</keyword>
<dbReference type="InterPro" id="IPR050121">
    <property type="entry name" value="Cytochrome_P450_monoxygenase"/>
</dbReference>
<organism evidence="9 10">
    <name type="scientific">Colletotrichum destructivum</name>
    <dbReference type="NCBI Taxonomy" id="34406"/>
    <lineage>
        <taxon>Eukaryota</taxon>
        <taxon>Fungi</taxon>
        <taxon>Dikarya</taxon>
        <taxon>Ascomycota</taxon>
        <taxon>Pezizomycotina</taxon>
        <taxon>Sordariomycetes</taxon>
        <taxon>Hypocreomycetidae</taxon>
        <taxon>Glomerellales</taxon>
        <taxon>Glomerellaceae</taxon>
        <taxon>Colletotrichum</taxon>
        <taxon>Colletotrichum destructivum species complex</taxon>
    </lineage>
</organism>
<dbReference type="GO" id="GO:0016705">
    <property type="term" value="F:oxidoreductase activity, acting on paired donors, with incorporation or reduction of molecular oxygen"/>
    <property type="evidence" value="ECO:0007669"/>
    <property type="project" value="InterPro"/>
</dbReference>
<evidence type="ECO:0000313" key="10">
    <source>
        <dbReference type="Proteomes" id="UP001322277"/>
    </source>
</evidence>
<name>A0AAX4I7H6_9PEZI</name>
<reference evidence="10" key="1">
    <citation type="journal article" date="2023" name="bioRxiv">
        <title>Complete genome of the Medicago anthracnose fungus, Colletotrichum destructivum, reveals a mini-chromosome-like region within a core chromosome.</title>
        <authorList>
            <person name="Lapalu N."/>
            <person name="Simon A."/>
            <person name="Lu A."/>
            <person name="Plaumann P.-L."/>
            <person name="Amselem J."/>
            <person name="Pigne S."/>
            <person name="Auger A."/>
            <person name="Koch C."/>
            <person name="Dallery J.-F."/>
            <person name="O'Connell R.J."/>
        </authorList>
    </citation>
    <scope>NUCLEOTIDE SEQUENCE [LARGE SCALE GENOMIC DNA]</scope>
    <source>
        <strain evidence="10">CBS 520.97</strain>
    </source>
</reference>
<keyword evidence="8" id="KW-0472">Membrane</keyword>
<dbReference type="GO" id="GO:0005506">
    <property type="term" value="F:iron ion binding"/>
    <property type="evidence" value="ECO:0007669"/>
    <property type="project" value="InterPro"/>
</dbReference>
<dbReference type="GO" id="GO:0004497">
    <property type="term" value="F:monooxygenase activity"/>
    <property type="evidence" value="ECO:0007669"/>
    <property type="project" value="UniProtKB-KW"/>
</dbReference>
<feature type="transmembrane region" description="Helical" evidence="8">
    <location>
        <begin position="6"/>
        <end position="24"/>
    </location>
</feature>
<gene>
    <name evidence="9" type="ORF">CDEST_04340</name>
</gene>
<protein>
    <submittedName>
        <fullName evidence="9">Cytochrome P450</fullName>
    </submittedName>
</protein>
<keyword evidence="10" id="KW-1185">Reference proteome</keyword>
<feature type="transmembrane region" description="Helical" evidence="8">
    <location>
        <begin position="31"/>
        <end position="49"/>
    </location>
</feature>
<dbReference type="PRINTS" id="PR00385">
    <property type="entry name" value="P450"/>
</dbReference>
<comment type="similarity">
    <text evidence="2">Belongs to the cytochrome P450 family.</text>
</comment>
<dbReference type="RefSeq" id="XP_062776550.1">
    <property type="nucleotide sequence ID" value="XM_062920499.1"/>
</dbReference>
<feature type="binding site" description="axial binding residue" evidence="7">
    <location>
        <position position="470"/>
    </location>
    <ligand>
        <name>heme</name>
        <dbReference type="ChEBI" id="CHEBI:30413"/>
    </ligand>
    <ligandPart>
        <name>Fe</name>
        <dbReference type="ChEBI" id="CHEBI:18248"/>
    </ligandPart>
</feature>
<keyword evidence="3 7" id="KW-0349">Heme</keyword>
<keyword evidence="8" id="KW-1133">Transmembrane helix</keyword>
<dbReference type="PANTHER" id="PTHR24305:SF168">
    <property type="entry name" value="P450, PUTATIVE (EUROFUNG)-RELATED"/>
    <property type="match status" value="1"/>
</dbReference>
<dbReference type="PANTHER" id="PTHR24305">
    <property type="entry name" value="CYTOCHROME P450"/>
    <property type="match status" value="1"/>
</dbReference>
<proteinExistence type="inferred from homology"/>
<evidence type="ECO:0000256" key="6">
    <source>
        <dbReference type="ARBA" id="ARBA00023033"/>
    </source>
</evidence>
<keyword evidence="8" id="KW-0812">Transmembrane</keyword>
<dbReference type="PRINTS" id="PR00465">
    <property type="entry name" value="EP450IV"/>
</dbReference>
<dbReference type="CDD" id="cd11060">
    <property type="entry name" value="CYP57A1-like"/>
    <property type="match status" value="1"/>
</dbReference>
<dbReference type="AlphaFoldDB" id="A0AAX4I7H6"/>
<dbReference type="InterPro" id="IPR002403">
    <property type="entry name" value="Cyt_P450_E_grp-IV"/>
</dbReference>